<dbReference type="PROSITE" id="PS50893">
    <property type="entry name" value="ABC_TRANSPORTER_2"/>
    <property type="match status" value="1"/>
</dbReference>
<dbReference type="InterPro" id="IPR003439">
    <property type="entry name" value="ABC_transporter-like_ATP-bd"/>
</dbReference>
<dbReference type="EMBL" id="CP011110">
    <property type="protein sequence ID" value="AKA24241.1"/>
    <property type="molecule type" value="Genomic_DNA"/>
</dbReference>
<protein>
    <recommendedName>
        <fullName evidence="12">ABC transporter ATP-binding protein</fullName>
    </recommendedName>
</protein>
<reference evidence="10 11" key="1">
    <citation type="journal article" date="2015" name="Mol. Plant Microbe Interact.">
        <title>Comparative Genomic Analysis of Pseudomonas chlororaphis PCL1606 Reveals New Insight into Antifungal Compounds Involved in Biocontrol.</title>
        <authorList>
            <person name="Calderon C.E."/>
            <person name="Ramos C."/>
            <person name="de Vicente A."/>
            <person name="Cazorla F.M."/>
        </authorList>
    </citation>
    <scope>NUCLEOTIDE SEQUENCE [LARGE SCALE GENOMIC DNA]</scope>
    <source>
        <strain evidence="10 11">PCL1606</strain>
    </source>
</reference>
<dbReference type="PROSITE" id="PS00211">
    <property type="entry name" value="ABC_TRANSPORTER_1"/>
    <property type="match status" value="1"/>
</dbReference>
<feature type="transmembrane region" description="Helical" evidence="7">
    <location>
        <begin position="21"/>
        <end position="47"/>
    </location>
</feature>
<name>A0A0D5XYV4_9PSED</name>
<feature type="domain" description="ABC transporter" evidence="8">
    <location>
        <begin position="326"/>
        <end position="560"/>
    </location>
</feature>
<dbReference type="RefSeq" id="WP_045882820.1">
    <property type="nucleotide sequence ID" value="NZ_CP011110.1"/>
</dbReference>
<dbReference type="Gene3D" id="1.20.1560.10">
    <property type="entry name" value="ABC transporter type 1, transmembrane domain"/>
    <property type="match status" value="1"/>
</dbReference>
<dbReference type="GO" id="GO:0005886">
    <property type="term" value="C:plasma membrane"/>
    <property type="evidence" value="ECO:0007669"/>
    <property type="project" value="UniProtKB-SubCell"/>
</dbReference>
<dbReference type="OrthoDB" id="9806127at2"/>
<evidence type="ECO:0000259" key="9">
    <source>
        <dbReference type="PROSITE" id="PS50929"/>
    </source>
</evidence>
<dbReference type="SUPFAM" id="SSF52540">
    <property type="entry name" value="P-loop containing nucleoside triphosphate hydrolases"/>
    <property type="match status" value="1"/>
</dbReference>
<dbReference type="GO" id="GO:0005524">
    <property type="term" value="F:ATP binding"/>
    <property type="evidence" value="ECO:0007669"/>
    <property type="project" value="UniProtKB-KW"/>
</dbReference>
<proteinExistence type="predicted"/>
<dbReference type="PANTHER" id="PTHR24221:SF654">
    <property type="entry name" value="ATP-BINDING CASSETTE SUB-FAMILY B MEMBER 6"/>
    <property type="match status" value="1"/>
</dbReference>
<keyword evidence="4" id="KW-0067">ATP-binding</keyword>
<evidence type="ECO:0000256" key="6">
    <source>
        <dbReference type="ARBA" id="ARBA00023136"/>
    </source>
</evidence>
<dbReference type="InterPro" id="IPR003593">
    <property type="entry name" value="AAA+_ATPase"/>
</dbReference>
<dbReference type="SUPFAM" id="SSF90123">
    <property type="entry name" value="ABC transporter transmembrane region"/>
    <property type="match status" value="1"/>
</dbReference>
<dbReference type="PANTHER" id="PTHR24221">
    <property type="entry name" value="ATP-BINDING CASSETTE SUB-FAMILY B"/>
    <property type="match status" value="1"/>
</dbReference>
<evidence type="ECO:0000256" key="5">
    <source>
        <dbReference type="ARBA" id="ARBA00022989"/>
    </source>
</evidence>
<evidence type="ECO:0000256" key="7">
    <source>
        <dbReference type="SAM" id="Phobius"/>
    </source>
</evidence>
<feature type="transmembrane region" description="Helical" evidence="7">
    <location>
        <begin position="152"/>
        <end position="171"/>
    </location>
</feature>
<dbReference type="PROSITE" id="PS50929">
    <property type="entry name" value="ABC_TM1F"/>
    <property type="match status" value="1"/>
</dbReference>
<evidence type="ECO:0000256" key="4">
    <source>
        <dbReference type="ARBA" id="ARBA00022840"/>
    </source>
</evidence>
<keyword evidence="2 7" id="KW-0812">Transmembrane</keyword>
<comment type="subcellular location">
    <subcellularLocation>
        <location evidence="1">Cell membrane</location>
        <topology evidence="1">Multi-pass membrane protein</topology>
    </subcellularLocation>
</comment>
<organism evidence="10 11">
    <name type="scientific">Pseudomonas chlororaphis</name>
    <dbReference type="NCBI Taxonomy" id="587753"/>
    <lineage>
        <taxon>Bacteria</taxon>
        <taxon>Pseudomonadati</taxon>
        <taxon>Pseudomonadota</taxon>
        <taxon>Gammaproteobacteria</taxon>
        <taxon>Pseudomonadales</taxon>
        <taxon>Pseudomonadaceae</taxon>
        <taxon>Pseudomonas</taxon>
    </lineage>
</organism>
<keyword evidence="6 7" id="KW-0472">Membrane</keyword>
<feature type="transmembrane region" description="Helical" evidence="7">
    <location>
        <begin position="53"/>
        <end position="73"/>
    </location>
</feature>
<dbReference type="KEGG" id="pcz:PCL1606_27900"/>
<dbReference type="Pfam" id="PF00005">
    <property type="entry name" value="ABC_tran"/>
    <property type="match status" value="1"/>
</dbReference>
<gene>
    <name evidence="10" type="ORF">PCL1606_27900</name>
</gene>
<dbReference type="InterPro" id="IPR027417">
    <property type="entry name" value="P-loop_NTPase"/>
</dbReference>
<dbReference type="GO" id="GO:0016887">
    <property type="term" value="F:ATP hydrolysis activity"/>
    <property type="evidence" value="ECO:0007669"/>
    <property type="project" value="InterPro"/>
</dbReference>
<dbReference type="SMART" id="SM00382">
    <property type="entry name" value="AAA"/>
    <property type="match status" value="1"/>
</dbReference>
<evidence type="ECO:0000256" key="3">
    <source>
        <dbReference type="ARBA" id="ARBA00022741"/>
    </source>
</evidence>
<evidence type="ECO:0000313" key="11">
    <source>
        <dbReference type="Proteomes" id="UP000032748"/>
    </source>
</evidence>
<dbReference type="Proteomes" id="UP000032748">
    <property type="component" value="Chromosome"/>
</dbReference>
<sequence length="565" mass="60495">MSFFSPLRHLPEPAWRALRGALAWMVLAAVLDGLAGLALVPLILAWFDPTQASVAQSVWLLLGLTWLQALVGYSAQRRGYLAGAGLAARLVTRLLEHLPRLPRGRHQDHQGLVRGPVFSSMGIPAHLLAPLVTALVTPTVVVLGLFAFAPRLALWLALAYLPLFGLLRWAGRRNLDLEQRRQAVDRQAGQLLQAFAQQQALLRSAGDASQGQQALREGLREQHRATRLLNRRALPASLSFATAVQLVFSAVLVGGVLAVAAGDLPGALLVAVLVLLVRFIEPLAQLAQLDQALRMAWQALAQVLAVLAAPTLHSPQPGAQPLDASLQGQGLSVYGENGEALLEDLDLHCAPGTCTAIVGPSGAGKSTLLALLGRGMDPQAGEVRLGRVDIRQLSERTLAAHLTQLFQDSGLFAGSLLWNVGMARPQATLAQLTEVAQQAALDEVLDSLPGGWHSDVGPDGALLSGGQRQRVGLARALLSEAPILLLDEPTASLDARSEARVHRSLRALHGRRTLVLVSHNPALVRDADQILVLEDGRLSGCGSHEHLLATHPWYARFAEQHRAEQ</sequence>
<dbReference type="GO" id="GO:0140359">
    <property type="term" value="F:ABC-type transporter activity"/>
    <property type="evidence" value="ECO:0007669"/>
    <property type="project" value="InterPro"/>
</dbReference>
<dbReference type="GO" id="GO:0034040">
    <property type="term" value="F:ATPase-coupled lipid transmembrane transporter activity"/>
    <property type="evidence" value="ECO:0007669"/>
    <property type="project" value="TreeGrafter"/>
</dbReference>
<dbReference type="InterPro" id="IPR039421">
    <property type="entry name" value="Type_1_exporter"/>
</dbReference>
<evidence type="ECO:0000256" key="1">
    <source>
        <dbReference type="ARBA" id="ARBA00004651"/>
    </source>
</evidence>
<feature type="domain" description="ABC transmembrane type-1" evidence="9">
    <location>
        <begin position="20"/>
        <end position="289"/>
    </location>
</feature>
<evidence type="ECO:0008006" key="12">
    <source>
        <dbReference type="Google" id="ProtNLM"/>
    </source>
</evidence>
<evidence type="ECO:0000259" key="8">
    <source>
        <dbReference type="PROSITE" id="PS50893"/>
    </source>
</evidence>
<dbReference type="PATRIC" id="fig|587753.10.peg.2784"/>
<dbReference type="InterPro" id="IPR011527">
    <property type="entry name" value="ABC1_TM_dom"/>
</dbReference>
<feature type="transmembrane region" description="Helical" evidence="7">
    <location>
        <begin position="127"/>
        <end position="146"/>
    </location>
</feature>
<dbReference type="AlphaFoldDB" id="A0A0D5XYV4"/>
<evidence type="ECO:0000256" key="2">
    <source>
        <dbReference type="ARBA" id="ARBA00022692"/>
    </source>
</evidence>
<dbReference type="InterPro" id="IPR036640">
    <property type="entry name" value="ABC1_TM_sf"/>
</dbReference>
<accession>A0A0D5XYV4</accession>
<dbReference type="InterPro" id="IPR017871">
    <property type="entry name" value="ABC_transporter-like_CS"/>
</dbReference>
<feature type="transmembrane region" description="Helical" evidence="7">
    <location>
        <begin position="233"/>
        <end position="258"/>
    </location>
</feature>
<keyword evidence="5 7" id="KW-1133">Transmembrane helix</keyword>
<dbReference type="Gene3D" id="3.40.50.300">
    <property type="entry name" value="P-loop containing nucleotide triphosphate hydrolases"/>
    <property type="match status" value="1"/>
</dbReference>
<keyword evidence="3" id="KW-0547">Nucleotide-binding</keyword>
<evidence type="ECO:0000313" key="10">
    <source>
        <dbReference type="EMBL" id="AKA24241.1"/>
    </source>
</evidence>